<accession>A0A3B3S8R5</accession>
<dbReference type="InterPro" id="IPR053073">
    <property type="entry name" value="IL11/IL27_subunit_beta"/>
</dbReference>
<evidence type="ECO:0000313" key="10">
    <source>
        <dbReference type="Proteomes" id="UP000261540"/>
    </source>
</evidence>
<proteinExistence type="inferred from homology"/>
<dbReference type="Gene3D" id="2.60.40.10">
    <property type="entry name" value="Immunoglobulins"/>
    <property type="match status" value="3"/>
</dbReference>
<organism evidence="9 10">
    <name type="scientific">Paramormyrops kingsleyae</name>
    <dbReference type="NCBI Taxonomy" id="1676925"/>
    <lineage>
        <taxon>Eukaryota</taxon>
        <taxon>Metazoa</taxon>
        <taxon>Chordata</taxon>
        <taxon>Craniata</taxon>
        <taxon>Vertebrata</taxon>
        <taxon>Euteleostomi</taxon>
        <taxon>Actinopterygii</taxon>
        <taxon>Neopterygii</taxon>
        <taxon>Teleostei</taxon>
        <taxon>Osteoglossocephala</taxon>
        <taxon>Osteoglossomorpha</taxon>
        <taxon>Osteoglossiformes</taxon>
        <taxon>Mormyridae</taxon>
        <taxon>Paramormyrops</taxon>
    </lineage>
</organism>
<dbReference type="InterPro" id="IPR007110">
    <property type="entry name" value="Ig-like_dom"/>
</dbReference>
<evidence type="ECO:0000256" key="2">
    <source>
        <dbReference type="ARBA" id="ARBA00022729"/>
    </source>
</evidence>
<reference evidence="9" key="2">
    <citation type="submission" date="2025-09" db="UniProtKB">
        <authorList>
            <consortium name="Ensembl"/>
        </authorList>
    </citation>
    <scope>IDENTIFICATION</scope>
</reference>
<keyword evidence="4" id="KW-0325">Glycoprotein</keyword>
<dbReference type="Pfam" id="PF24031">
    <property type="entry name" value="FN3_IL27B_N"/>
    <property type="match status" value="1"/>
</dbReference>
<dbReference type="PROSITE" id="PS50853">
    <property type="entry name" value="FN3"/>
    <property type="match status" value="2"/>
</dbReference>
<dbReference type="SMART" id="SM00060">
    <property type="entry name" value="FN3"/>
    <property type="match status" value="2"/>
</dbReference>
<dbReference type="CDD" id="cd00096">
    <property type="entry name" value="Ig"/>
    <property type="match status" value="1"/>
</dbReference>
<dbReference type="SUPFAM" id="SSF49265">
    <property type="entry name" value="Fibronectin type III"/>
    <property type="match status" value="2"/>
</dbReference>
<dbReference type="GO" id="GO:0004896">
    <property type="term" value="F:cytokine receptor activity"/>
    <property type="evidence" value="ECO:0007669"/>
    <property type="project" value="InterPro"/>
</dbReference>
<feature type="domain" description="Fibronectin type-III" evidence="8">
    <location>
        <begin position="165"/>
        <end position="264"/>
    </location>
</feature>
<dbReference type="Ensembl" id="ENSPKIT00000007358.1">
    <property type="protein sequence ID" value="ENSPKIP00000026600.1"/>
    <property type="gene ID" value="ENSPKIG00000009019.1"/>
</dbReference>
<comment type="similarity">
    <text evidence="1">Belongs to the type I cytokine receptor family. Type 3 subfamily.</text>
</comment>
<keyword evidence="10" id="KW-1185">Reference proteome</keyword>
<dbReference type="InterPro" id="IPR036179">
    <property type="entry name" value="Ig-like_dom_sf"/>
</dbReference>
<dbReference type="PROSITE" id="PS01354">
    <property type="entry name" value="HEMATOPO_REC_L_F3"/>
    <property type="match status" value="1"/>
</dbReference>
<keyword evidence="2 6" id="KW-0732">Signal</keyword>
<evidence type="ECO:0000259" key="8">
    <source>
        <dbReference type="PROSITE" id="PS50853"/>
    </source>
</evidence>
<dbReference type="InterPro" id="IPR003598">
    <property type="entry name" value="Ig_sub2"/>
</dbReference>
<dbReference type="SUPFAM" id="SSF48726">
    <property type="entry name" value="Immunoglobulin"/>
    <property type="match status" value="1"/>
</dbReference>
<evidence type="ECO:0000256" key="4">
    <source>
        <dbReference type="ARBA" id="ARBA00023180"/>
    </source>
</evidence>
<dbReference type="Proteomes" id="UP000261540">
    <property type="component" value="Unplaced"/>
</dbReference>
<evidence type="ECO:0000259" key="7">
    <source>
        <dbReference type="PROSITE" id="PS50835"/>
    </source>
</evidence>
<dbReference type="GeneTree" id="ENSGT00940000160050"/>
<dbReference type="Pfam" id="PF00041">
    <property type="entry name" value="fn3"/>
    <property type="match status" value="1"/>
</dbReference>
<protein>
    <submittedName>
        <fullName evidence="9">Epstein-Barr virus induced 3</fullName>
    </submittedName>
</protein>
<dbReference type="PANTHER" id="PTHR48483:SF2">
    <property type="entry name" value="INTERLEUKIN-27 SUBUNIT BETA"/>
    <property type="match status" value="1"/>
</dbReference>
<feature type="domain" description="Fibronectin type-III" evidence="8">
    <location>
        <begin position="265"/>
        <end position="360"/>
    </location>
</feature>
<dbReference type="STRING" id="1676925.ENSPKIP00000026600"/>
<dbReference type="GO" id="GO:0016020">
    <property type="term" value="C:membrane"/>
    <property type="evidence" value="ECO:0007669"/>
    <property type="project" value="InterPro"/>
</dbReference>
<dbReference type="SMART" id="SM00408">
    <property type="entry name" value="IGc2"/>
    <property type="match status" value="1"/>
</dbReference>
<evidence type="ECO:0000256" key="6">
    <source>
        <dbReference type="SAM" id="SignalP"/>
    </source>
</evidence>
<evidence type="ECO:0000256" key="1">
    <source>
        <dbReference type="ARBA" id="ARBA00010890"/>
    </source>
</evidence>
<dbReference type="PROSITE" id="PS50835">
    <property type="entry name" value="IG_LIKE"/>
    <property type="match status" value="1"/>
</dbReference>
<evidence type="ECO:0000256" key="5">
    <source>
        <dbReference type="ARBA" id="ARBA00023319"/>
    </source>
</evidence>
<feature type="domain" description="Ig-like" evidence="7">
    <location>
        <begin position="66"/>
        <end position="152"/>
    </location>
</feature>
<keyword evidence="3" id="KW-0677">Repeat</keyword>
<evidence type="ECO:0000256" key="3">
    <source>
        <dbReference type="ARBA" id="ARBA00022737"/>
    </source>
</evidence>
<evidence type="ECO:0000313" key="9">
    <source>
        <dbReference type="Ensembl" id="ENSPKIP00000026600.1"/>
    </source>
</evidence>
<dbReference type="InterPro" id="IPR036116">
    <property type="entry name" value="FN3_sf"/>
</dbReference>
<feature type="chain" id="PRO_5017477947" evidence="6">
    <location>
        <begin position="50"/>
        <end position="360"/>
    </location>
</feature>
<dbReference type="InterPro" id="IPR003961">
    <property type="entry name" value="FN3_dom"/>
</dbReference>
<dbReference type="AlphaFoldDB" id="A0A3B3S8R5"/>
<reference evidence="9" key="1">
    <citation type="submission" date="2025-08" db="UniProtKB">
        <authorList>
            <consortium name="Ensembl"/>
        </authorList>
    </citation>
    <scope>IDENTIFICATION</scope>
</reference>
<sequence length="360" mass="39852">MIFMQSCELLVPLLCWHRATDGQRRMMCRPGRVMRGWIVILLLHASACADAPHPLTDDLPVTGDTPSLFGLIALVREIHATCFNTVFNSVIELYVGVGSTFSTACGGVDEGPGEVGVEWMRNGTVLTPGGFLTLQNVSLESGGIYTCHAANGTMLQRLHLQPGYPPSTPEVRCWSPNYPHSVICSWDEQPEPTLPTSYIATYSLQHSREVLPCHSVPDANRRCVMQGMKLFSIDHYIFNVTAINPLGSSTRLLLFTLEDIVKPDPPVNVRVVPGFTKQLIVEWAPPPTWTNLPYFPLKYKVRFYRNSKASARILGPYESLKMTLKGLLPGSTYYIQISAQELLDVGQSSDWTTPITATVA</sequence>
<dbReference type="InterPro" id="IPR003530">
    <property type="entry name" value="Hematopoietin_rcpt_L_F3_CS"/>
</dbReference>
<dbReference type="InterPro" id="IPR056621">
    <property type="entry name" value="FN3_IL27B_N"/>
</dbReference>
<dbReference type="PANTHER" id="PTHR48483">
    <property type="entry name" value="INTERLEUKIN-27 SUBUNIT BETA"/>
    <property type="match status" value="1"/>
</dbReference>
<dbReference type="InterPro" id="IPR013783">
    <property type="entry name" value="Ig-like_fold"/>
</dbReference>
<dbReference type="CDD" id="cd00063">
    <property type="entry name" value="FN3"/>
    <property type="match status" value="2"/>
</dbReference>
<feature type="signal peptide" evidence="6">
    <location>
        <begin position="1"/>
        <end position="49"/>
    </location>
</feature>
<name>A0A3B3S8R5_9TELE</name>
<keyword evidence="5" id="KW-0393">Immunoglobulin domain</keyword>